<proteinExistence type="predicted"/>
<dbReference type="PANTHER" id="PTHR11575">
    <property type="entry name" value="5'-NUCLEOTIDASE-RELATED"/>
    <property type="match status" value="1"/>
</dbReference>
<evidence type="ECO:0008006" key="5">
    <source>
        <dbReference type="Google" id="ProtNLM"/>
    </source>
</evidence>
<keyword evidence="1" id="KW-0732">Signal</keyword>
<dbReference type="PANTHER" id="PTHR11575:SF24">
    <property type="entry name" value="5'-NUCLEOTIDASE"/>
    <property type="match status" value="1"/>
</dbReference>
<reference evidence="4" key="1">
    <citation type="submission" date="2018-06" db="EMBL/GenBank/DDBJ databases">
        <authorList>
            <person name="Zhirakovskaya E."/>
        </authorList>
    </citation>
    <scope>NUCLEOTIDE SEQUENCE</scope>
</reference>
<dbReference type="SUPFAM" id="SSF56300">
    <property type="entry name" value="Metallo-dependent phosphatases"/>
    <property type="match status" value="1"/>
</dbReference>
<feature type="domain" description="5'-Nucleotidase C-terminal" evidence="3">
    <location>
        <begin position="359"/>
        <end position="516"/>
    </location>
</feature>
<protein>
    <recommendedName>
        <fullName evidence="5">5'-nucleotidase</fullName>
    </recommendedName>
</protein>
<dbReference type="Gene3D" id="3.90.780.10">
    <property type="entry name" value="5'-Nucleotidase, C-terminal domain"/>
    <property type="match status" value="1"/>
</dbReference>
<dbReference type="Gene3D" id="3.60.21.10">
    <property type="match status" value="1"/>
</dbReference>
<dbReference type="PRINTS" id="PR01607">
    <property type="entry name" value="APYRASEFAMLY"/>
</dbReference>
<evidence type="ECO:0000313" key="4">
    <source>
        <dbReference type="EMBL" id="VAX05602.1"/>
    </source>
</evidence>
<dbReference type="GO" id="GO:0009166">
    <property type="term" value="P:nucleotide catabolic process"/>
    <property type="evidence" value="ECO:0007669"/>
    <property type="project" value="InterPro"/>
</dbReference>
<sequence>MKMINEKKRFFSFLLSSTLALSSVNFALASEKDNDNKDEEDEVEITLIHIGDIHGHMDARVNVRSDSNGLMEGGLARIYTQVKKIRKHADHSLTIMTGDTIHGSAEALFTRGQALIDPINKFGVDVFAPGNWEYVYGTERFHELFTGNNPGTNWNAIASNLYYTGAPYADKVGQRVLPSYWIKEIAGIKIGFIGFTTERGPKVIGSEVVDGFGFSKGDAEIAELVPLMRNVHKVDLVVMISELNLANNYRLTEAVPGVDIVFSSDMHEETPKMIRNSNGTVLVAEGMDGSNIGEMEVEFKNGKLVEIEWKQHAIDTRIKEDKMMAKMVAKIQAPFYGDTFVPHVNPLNGTTLSQPLDTVIGTASVDLHRSNFAHENMPGVVEGTSHDFLADVFREVTGADLGVIRGFRYGTTVAAGPVTLGEVYHFVPIGPYLAYGEVTGKQIKGTIEKPADGSLNPDVAKWGGGWLFGWSGMRYDLDPYQTLGNRATNIEIYNRTTSTWEPLDVDKTYTMAGYNYDSEPNRINKVPAKNVIQMKEADGSGLTVVNAVAQYLQTTDANPEQNRITLIRPLPDLRPTLGFPMIQSMFGAREDLAPY</sequence>
<dbReference type="InterPro" id="IPR006179">
    <property type="entry name" value="5_nucleotidase/apyrase"/>
</dbReference>
<dbReference type="SUPFAM" id="SSF55816">
    <property type="entry name" value="5'-nucleotidase (syn. UDP-sugar hydrolase), C-terminal domain"/>
    <property type="match status" value="1"/>
</dbReference>
<feature type="domain" description="Calcineurin-like phosphoesterase" evidence="2">
    <location>
        <begin position="46"/>
        <end position="180"/>
    </location>
</feature>
<evidence type="ECO:0000259" key="2">
    <source>
        <dbReference type="Pfam" id="PF00149"/>
    </source>
</evidence>
<dbReference type="PROSITE" id="PS00785">
    <property type="entry name" value="5_NUCLEOTIDASE_1"/>
    <property type="match status" value="1"/>
</dbReference>
<dbReference type="Pfam" id="PF02872">
    <property type="entry name" value="5_nucleotid_C"/>
    <property type="match status" value="1"/>
</dbReference>
<dbReference type="EMBL" id="UOFY01000003">
    <property type="protein sequence ID" value="VAX05602.1"/>
    <property type="molecule type" value="Genomic_DNA"/>
</dbReference>
<dbReference type="InterPro" id="IPR004843">
    <property type="entry name" value="Calcineurin-like_PHP"/>
</dbReference>
<organism evidence="4">
    <name type="scientific">hydrothermal vent metagenome</name>
    <dbReference type="NCBI Taxonomy" id="652676"/>
    <lineage>
        <taxon>unclassified sequences</taxon>
        <taxon>metagenomes</taxon>
        <taxon>ecological metagenomes</taxon>
    </lineage>
</organism>
<dbReference type="InterPro" id="IPR008334">
    <property type="entry name" value="5'-Nucleotdase_C"/>
</dbReference>
<accession>A0A3B1APD0</accession>
<dbReference type="Pfam" id="PF00149">
    <property type="entry name" value="Metallophos"/>
    <property type="match status" value="1"/>
</dbReference>
<dbReference type="GO" id="GO:0000166">
    <property type="term" value="F:nucleotide binding"/>
    <property type="evidence" value="ECO:0007669"/>
    <property type="project" value="InterPro"/>
</dbReference>
<dbReference type="InterPro" id="IPR029052">
    <property type="entry name" value="Metallo-depent_PP-like"/>
</dbReference>
<evidence type="ECO:0000256" key="1">
    <source>
        <dbReference type="ARBA" id="ARBA00022729"/>
    </source>
</evidence>
<dbReference type="AlphaFoldDB" id="A0A3B1APD0"/>
<dbReference type="GO" id="GO:0030288">
    <property type="term" value="C:outer membrane-bounded periplasmic space"/>
    <property type="evidence" value="ECO:0007669"/>
    <property type="project" value="TreeGrafter"/>
</dbReference>
<name>A0A3B1APD0_9ZZZZ</name>
<dbReference type="GO" id="GO:0016788">
    <property type="term" value="F:hydrolase activity, acting on ester bonds"/>
    <property type="evidence" value="ECO:0007669"/>
    <property type="project" value="InterPro"/>
</dbReference>
<dbReference type="InterPro" id="IPR006146">
    <property type="entry name" value="5'-Nucleotdase_CS"/>
</dbReference>
<dbReference type="InterPro" id="IPR036907">
    <property type="entry name" value="5'-Nucleotdase_C_sf"/>
</dbReference>
<dbReference type="GO" id="GO:0046872">
    <property type="term" value="F:metal ion binding"/>
    <property type="evidence" value="ECO:0007669"/>
    <property type="project" value="InterPro"/>
</dbReference>
<evidence type="ECO:0000259" key="3">
    <source>
        <dbReference type="Pfam" id="PF02872"/>
    </source>
</evidence>
<gene>
    <name evidence="4" type="ORF">MNBD_GAMMA25-1055</name>
</gene>